<dbReference type="InterPro" id="IPR036278">
    <property type="entry name" value="Sialidase_sf"/>
</dbReference>
<evidence type="ECO:0000256" key="1">
    <source>
        <dbReference type="SAM" id="MobiDB-lite"/>
    </source>
</evidence>
<organism evidence="2 3">
    <name type="scientific">Setaria viridis</name>
    <name type="common">Green bristlegrass</name>
    <name type="synonym">Setaria italica subsp. viridis</name>
    <dbReference type="NCBI Taxonomy" id="4556"/>
    <lineage>
        <taxon>Eukaryota</taxon>
        <taxon>Viridiplantae</taxon>
        <taxon>Streptophyta</taxon>
        <taxon>Embryophyta</taxon>
        <taxon>Tracheophyta</taxon>
        <taxon>Spermatophyta</taxon>
        <taxon>Magnoliopsida</taxon>
        <taxon>Liliopsida</taxon>
        <taxon>Poales</taxon>
        <taxon>Poaceae</taxon>
        <taxon>PACMAD clade</taxon>
        <taxon>Panicoideae</taxon>
        <taxon>Panicodae</taxon>
        <taxon>Paniceae</taxon>
        <taxon>Cenchrinae</taxon>
        <taxon>Setaria</taxon>
    </lineage>
</organism>
<dbReference type="Proteomes" id="UP000298652">
    <property type="component" value="Chromosome 5"/>
</dbReference>
<dbReference type="AlphaFoldDB" id="A0A4U6UQ55"/>
<name>A0A4U6UQ55_SETVI</name>
<gene>
    <name evidence="2" type="ORF">SEVIR_5G432000v2</name>
</gene>
<dbReference type="Gramene" id="TKW18458">
    <property type="protein sequence ID" value="TKW18458"/>
    <property type="gene ID" value="SEVIR_5G432000v2"/>
</dbReference>
<proteinExistence type="predicted"/>
<dbReference type="OMA" id="TGMEFSY"/>
<dbReference type="EMBL" id="CM016556">
    <property type="protein sequence ID" value="TKW18458.1"/>
    <property type="molecule type" value="Genomic_DNA"/>
</dbReference>
<feature type="compositionally biased region" description="Polar residues" evidence="1">
    <location>
        <begin position="1"/>
        <end position="10"/>
    </location>
</feature>
<accession>A0A4U6UQ55</accession>
<feature type="region of interest" description="Disordered" evidence="1">
    <location>
        <begin position="133"/>
        <end position="162"/>
    </location>
</feature>
<evidence type="ECO:0008006" key="4">
    <source>
        <dbReference type="Google" id="ProtNLM"/>
    </source>
</evidence>
<evidence type="ECO:0000313" key="2">
    <source>
        <dbReference type="EMBL" id="TKW18458.1"/>
    </source>
</evidence>
<feature type="compositionally biased region" description="Low complexity" evidence="1">
    <location>
        <begin position="136"/>
        <end position="154"/>
    </location>
</feature>
<keyword evidence="3" id="KW-1185">Reference proteome</keyword>
<sequence length="180" mass="18483">MEGSLTDQQRPTTAGGLPASPPPPAPPVARERPSDPNIRSGDFSLAGDGGLRAVVAAARADRREGRDPAVPLPPYATSTSGTLRVLMRSSTGLGRVYTAESKDGGATWPLPPPCPTPTRASTGPGRAAVVSCSRTTPAPGGSSSWWPSPTTAATRGGRASSRWIEDATGMEFSYPTVITS</sequence>
<feature type="region of interest" description="Disordered" evidence="1">
    <location>
        <begin position="1"/>
        <end position="78"/>
    </location>
</feature>
<reference evidence="2" key="1">
    <citation type="submission" date="2019-03" db="EMBL/GenBank/DDBJ databases">
        <title>WGS assembly of Setaria viridis.</title>
        <authorList>
            <person name="Huang P."/>
            <person name="Jenkins J."/>
            <person name="Grimwood J."/>
            <person name="Barry K."/>
            <person name="Healey A."/>
            <person name="Mamidi S."/>
            <person name="Sreedasyam A."/>
            <person name="Shu S."/>
            <person name="Feldman M."/>
            <person name="Wu J."/>
            <person name="Yu Y."/>
            <person name="Chen C."/>
            <person name="Johnson J."/>
            <person name="Rokhsar D."/>
            <person name="Baxter I."/>
            <person name="Schmutz J."/>
            <person name="Brutnell T."/>
            <person name="Kellogg E."/>
        </authorList>
    </citation>
    <scope>NUCLEOTIDE SEQUENCE [LARGE SCALE GENOMIC DNA]</scope>
</reference>
<protein>
    <recommendedName>
        <fullName evidence="4">Sialidase domain-containing protein</fullName>
    </recommendedName>
</protein>
<dbReference type="SUPFAM" id="SSF50939">
    <property type="entry name" value="Sialidases"/>
    <property type="match status" value="1"/>
</dbReference>
<evidence type="ECO:0000313" key="3">
    <source>
        <dbReference type="Proteomes" id="UP000298652"/>
    </source>
</evidence>